<dbReference type="SUPFAM" id="SSF55781">
    <property type="entry name" value="GAF domain-like"/>
    <property type="match status" value="1"/>
</dbReference>
<dbReference type="EMBL" id="JAASQJ010000003">
    <property type="protein sequence ID" value="NIJ54634.1"/>
    <property type="molecule type" value="Genomic_DNA"/>
</dbReference>
<gene>
    <name evidence="6" type="ORF">FHS68_003816</name>
</gene>
<comment type="caution">
    <text evidence="6">The sequence shown here is derived from an EMBL/GenBank/DDBJ whole genome shotgun (WGS) entry which is preliminary data.</text>
</comment>
<dbReference type="PROSITE" id="PS51077">
    <property type="entry name" value="HTH_ICLR"/>
    <property type="match status" value="1"/>
</dbReference>
<dbReference type="InterPro" id="IPR050707">
    <property type="entry name" value="HTH_MetabolicPath_Reg"/>
</dbReference>
<organism evidence="6 7">
    <name type="scientific">Dyadobacter arcticus</name>
    <dbReference type="NCBI Taxonomy" id="1078754"/>
    <lineage>
        <taxon>Bacteria</taxon>
        <taxon>Pseudomonadati</taxon>
        <taxon>Bacteroidota</taxon>
        <taxon>Cytophagia</taxon>
        <taxon>Cytophagales</taxon>
        <taxon>Spirosomataceae</taxon>
        <taxon>Dyadobacter</taxon>
    </lineage>
</organism>
<dbReference type="Pfam" id="PF09339">
    <property type="entry name" value="HTH_IclR"/>
    <property type="match status" value="1"/>
</dbReference>
<dbReference type="SMART" id="SM00346">
    <property type="entry name" value="HTH_ICLR"/>
    <property type="match status" value="1"/>
</dbReference>
<keyword evidence="1" id="KW-0805">Transcription regulation</keyword>
<proteinExistence type="predicted"/>
<accession>A0ABX0UNS6</accession>
<dbReference type="Proteomes" id="UP001179181">
    <property type="component" value="Unassembled WGS sequence"/>
</dbReference>
<name>A0ABX0UNS6_9BACT</name>
<dbReference type="Pfam" id="PF01614">
    <property type="entry name" value="IclR_C"/>
    <property type="match status" value="1"/>
</dbReference>
<dbReference type="InterPro" id="IPR036390">
    <property type="entry name" value="WH_DNA-bd_sf"/>
</dbReference>
<dbReference type="Gene3D" id="3.30.450.40">
    <property type="match status" value="1"/>
</dbReference>
<dbReference type="RefSeq" id="WP_167273076.1">
    <property type="nucleotide sequence ID" value="NZ_JAASQJ010000003.1"/>
</dbReference>
<dbReference type="Gene3D" id="1.10.10.10">
    <property type="entry name" value="Winged helix-like DNA-binding domain superfamily/Winged helix DNA-binding domain"/>
    <property type="match status" value="1"/>
</dbReference>
<dbReference type="PROSITE" id="PS51078">
    <property type="entry name" value="ICLR_ED"/>
    <property type="match status" value="1"/>
</dbReference>
<keyword evidence="3" id="KW-0804">Transcription</keyword>
<sequence>MVQVIIKALDILELVAQRSGQAVTLTEISHELQLNQATASNIINTMITKGYLEHVGKKKGYRLGLAAYRLTNEVNYEQDLVSAARETMSQLTAQLNESCLLGVLRNQKRYILHAVHSTQDIQVQIRSERNVYETASGRLLLAYLPEKELERLILRNGLPDPELWEGAATKMSLLEALINIRREGICTTHLKNTQVRGFAVPIFANAVVAAGLSVFLPEYRCSAARQKEIILALRDAAMQISQKLG</sequence>
<evidence type="ECO:0000259" key="5">
    <source>
        <dbReference type="PROSITE" id="PS51078"/>
    </source>
</evidence>
<dbReference type="InterPro" id="IPR036388">
    <property type="entry name" value="WH-like_DNA-bd_sf"/>
</dbReference>
<dbReference type="InterPro" id="IPR014757">
    <property type="entry name" value="Tscrpt_reg_IclR_C"/>
</dbReference>
<keyword evidence="7" id="KW-1185">Reference proteome</keyword>
<evidence type="ECO:0000313" key="7">
    <source>
        <dbReference type="Proteomes" id="UP001179181"/>
    </source>
</evidence>
<dbReference type="InterPro" id="IPR029016">
    <property type="entry name" value="GAF-like_dom_sf"/>
</dbReference>
<feature type="domain" description="HTH iclR-type" evidence="4">
    <location>
        <begin position="2"/>
        <end position="65"/>
    </location>
</feature>
<evidence type="ECO:0000313" key="6">
    <source>
        <dbReference type="EMBL" id="NIJ54634.1"/>
    </source>
</evidence>
<evidence type="ECO:0000256" key="3">
    <source>
        <dbReference type="ARBA" id="ARBA00023163"/>
    </source>
</evidence>
<reference evidence="6 7" key="1">
    <citation type="submission" date="2020-03" db="EMBL/GenBank/DDBJ databases">
        <title>Genomic Encyclopedia of Type Strains, Phase IV (KMG-IV): sequencing the most valuable type-strain genomes for metagenomic binning, comparative biology and taxonomic classification.</title>
        <authorList>
            <person name="Goeker M."/>
        </authorList>
    </citation>
    <scope>NUCLEOTIDE SEQUENCE [LARGE SCALE GENOMIC DNA]</scope>
    <source>
        <strain evidence="6 7">DSM 102865</strain>
    </source>
</reference>
<dbReference type="PANTHER" id="PTHR30136">
    <property type="entry name" value="HELIX-TURN-HELIX TRANSCRIPTIONAL REGULATOR, ICLR FAMILY"/>
    <property type="match status" value="1"/>
</dbReference>
<dbReference type="InterPro" id="IPR005471">
    <property type="entry name" value="Tscrpt_reg_IclR_N"/>
</dbReference>
<protein>
    <submittedName>
        <fullName evidence="6">DNA-binding IclR family transcriptional regulator</fullName>
    </submittedName>
</protein>
<feature type="domain" description="IclR-ED" evidence="5">
    <location>
        <begin position="66"/>
        <end position="245"/>
    </location>
</feature>
<evidence type="ECO:0000259" key="4">
    <source>
        <dbReference type="PROSITE" id="PS51077"/>
    </source>
</evidence>
<dbReference type="PANTHER" id="PTHR30136:SF24">
    <property type="entry name" value="HTH-TYPE TRANSCRIPTIONAL REPRESSOR ALLR"/>
    <property type="match status" value="1"/>
</dbReference>
<keyword evidence="2 6" id="KW-0238">DNA-binding</keyword>
<evidence type="ECO:0000256" key="1">
    <source>
        <dbReference type="ARBA" id="ARBA00023015"/>
    </source>
</evidence>
<dbReference type="GO" id="GO:0003677">
    <property type="term" value="F:DNA binding"/>
    <property type="evidence" value="ECO:0007669"/>
    <property type="project" value="UniProtKB-KW"/>
</dbReference>
<dbReference type="SUPFAM" id="SSF46785">
    <property type="entry name" value="Winged helix' DNA-binding domain"/>
    <property type="match status" value="1"/>
</dbReference>
<evidence type="ECO:0000256" key="2">
    <source>
        <dbReference type="ARBA" id="ARBA00023125"/>
    </source>
</evidence>